<gene>
    <name evidence="3" type="ORF">SAMN03080610_00916</name>
</gene>
<evidence type="ECO:0000259" key="2">
    <source>
        <dbReference type="Pfam" id="PF00266"/>
    </source>
</evidence>
<dbReference type="AlphaFoldDB" id="A0A1G5MN37"/>
<dbReference type="SUPFAM" id="SSF53383">
    <property type="entry name" value="PLP-dependent transferases"/>
    <property type="match status" value="1"/>
</dbReference>
<accession>A0A1G5MN37</accession>
<keyword evidence="4" id="KW-1185">Reference proteome</keyword>
<evidence type="ECO:0000256" key="1">
    <source>
        <dbReference type="ARBA" id="ARBA00022898"/>
    </source>
</evidence>
<proteinExistence type="predicted"/>
<feature type="domain" description="Aminotransferase class V" evidence="2">
    <location>
        <begin position="60"/>
        <end position="378"/>
    </location>
</feature>
<dbReference type="InterPro" id="IPR015422">
    <property type="entry name" value="PyrdxlP-dep_Trfase_small"/>
</dbReference>
<evidence type="ECO:0000313" key="4">
    <source>
        <dbReference type="Proteomes" id="UP000199347"/>
    </source>
</evidence>
<reference evidence="3 4" key="1">
    <citation type="submission" date="2016-10" db="EMBL/GenBank/DDBJ databases">
        <authorList>
            <person name="de Groot N.N."/>
        </authorList>
    </citation>
    <scope>NUCLEOTIDE SEQUENCE [LARGE SCALE GENOMIC DNA]</scope>
    <source>
        <strain evidence="3 4">DSM 2698</strain>
    </source>
</reference>
<dbReference type="GO" id="GO:0016829">
    <property type="term" value="F:lyase activity"/>
    <property type="evidence" value="ECO:0007669"/>
    <property type="project" value="UniProtKB-KW"/>
</dbReference>
<sequence length="405" mass="44009">MNDPKAEAGLVGEHPSPLFLADGTPNWRKIRGLFPATEKIAYLDIARKALLPALAEEAAYEWFADIASSEAGRHSFSMEGVEATRRQVATTFGAAPETIALVKNTSEAINIVAQGFDWRDGDNLVISEAEHENNTFPWRPLAHRGIEVRVVPADPSGMVTTEALTAAVDARTRILSVAWVAYGLGQRADLDALSAFCRAQDILFVVDAIQGLGVLDRRLDDFGADVVAAGGHKAQMSVTGAGLMYVAPRALNRFQPPFAAKYSFDTLDRTVADPVYAPDAHRFEYGNPNFLGLAIQRRSAEFIAAIGLHAIEERVHALTDLIIEGADRIGVKVRTPRAWDERAGIVSLDLGGVSAERVEAELAEDGIRVAAKDGHLRAAAHFYNNEEDVARLFDRLQHHLSKAGQ</sequence>
<dbReference type="Gene3D" id="3.40.640.10">
    <property type="entry name" value="Type I PLP-dependent aspartate aminotransferase-like (Major domain)"/>
    <property type="match status" value="1"/>
</dbReference>
<dbReference type="PANTHER" id="PTHR43586">
    <property type="entry name" value="CYSTEINE DESULFURASE"/>
    <property type="match status" value="1"/>
</dbReference>
<protein>
    <submittedName>
        <fullName evidence="3">Selenocysteine lyase/Cysteine desulfurase</fullName>
    </submittedName>
</protein>
<dbReference type="PANTHER" id="PTHR43586:SF15">
    <property type="entry name" value="BLR3095 PROTEIN"/>
    <property type="match status" value="1"/>
</dbReference>
<dbReference type="InterPro" id="IPR000192">
    <property type="entry name" value="Aminotrans_V_dom"/>
</dbReference>
<dbReference type="RefSeq" id="WP_092809896.1">
    <property type="nucleotide sequence ID" value="NZ_FMVW01000001.1"/>
</dbReference>
<dbReference type="InterPro" id="IPR015424">
    <property type="entry name" value="PyrdxlP-dep_Trfase"/>
</dbReference>
<organism evidence="3 4">
    <name type="scientific">Afifella marina DSM 2698</name>
    <dbReference type="NCBI Taxonomy" id="1120955"/>
    <lineage>
        <taxon>Bacteria</taxon>
        <taxon>Pseudomonadati</taxon>
        <taxon>Pseudomonadota</taxon>
        <taxon>Alphaproteobacteria</taxon>
        <taxon>Hyphomicrobiales</taxon>
        <taxon>Afifellaceae</taxon>
        <taxon>Afifella</taxon>
    </lineage>
</organism>
<keyword evidence="1" id="KW-0663">Pyridoxal phosphate</keyword>
<dbReference type="Gene3D" id="3.90.1150.10">
    <property type="entry name" value="Aspartate Aminotransferase, domain 1"/>
    <property type="match status" value="1"/>
</dbReference>
<dbReference type="OrthoDB" id="9804366at2"/>
<name>A0A1G5MN37_AFIMA</name>
<evidence type="ECO:0000313" key="3">
    <source>
        <dbReference type="EMBL" id="SCZ26204.1"/>
    </source>
</evidence>
<dbReference type="EMBL" id="FMVW01000001">
    <property type="protein sequence ID" value="SCZ26204.1"/>
    <property type="molecule type" value="Genomic_DNA"/>
</dbReference>
<dbReference type="Pfam" id="PF00266">
    <property type="entry name" value="Aminotran_5"/>
    <property type="match status" value="1"/>
</dbReference>
<dbReference type="Proteomes" id="UP000199347">
    <property type="component" value="Unassembled WGS sequence"/>
</dbReference>
<dbReference type="STRING" id="1120955.SAMN03080610_00916"/>
<dbReference type="InterPro" id="IPR015421">
    <property type="entry name" value="PyrdxlP-dep_Trfase_major"/>
</dbReference>
<keyword evidence="3" id="KW-0456">Lyase</keyword>